<reference evidence="7" key="2">
    <citation type="submission" date="2014-06" db="EMBL/GenBank/DDBJ databases">
        <authorList>
            <person name="Hu T."/>
            <person name="Eisen M.B."/>
            <person name="Thornton K.R."/>
            <person name="Andolfatto P."/>
        </authorList>
    </citation>
    <scope>NUCLEOTIDE SEQUENCE</scope>
    <source>
        <strain evidence="7">W501</strain>
    </source>
</reference>
<dbReference type="InterPro" id="IPR013818">
    <property type="entry name" value="Lipase"/>
</dbReference>
<comment type="subcellular location">
    <subcellularLocation>
        <location evidence="1">Secreted</location>
    </subcellularLocation>
</comment>
<dbReference type="AlphaFoldDB" id="A0A0J9R0F0"/>
<dbReference type="EC" id="3.1.1.1" evidence="7"/>
<dbReference type="Pfam" id="PF00151">
    <property type="entry name" value="Lipase"/>
    <property type="match status" value="1"/>
</dbReference>
<dbReference type="GO" id="GO:0016042">
    <property type="term" value="P:lipid catabolic process"/>
    <property type="evidence" value="ECO:0007669"/>
    <property type="project" value="TreeGrafter"/>
</dbReference>
<dbReference type="GO" id="GO:0005615">
    <property type="term" value="C:extracellular space"/>
    <property type="evidence" value="ECO:0007669"/>
    <property type="project" value="TreeGrafter"/>
</dbReference>
<evidence type="ECO:0000313" key="7">
    <source>
        <dbReference type="EMBL" id="KMY89606.1"/>
    </source>
</evidence>
<feature type="chain" id="PRO_5005321094" evidence="5">
    <location>
        <begin position="25"/>
        <end position="351"/>
    </location>
</feature>
<keyword evidence="5" id="KW-0732">Signal</keyword>
<dbReference type="InterPro" id="IPR000734">
    <property type="entry name" value="TAG_lipase"/>
</dbReference>
<dbReference type="InterPro" id="IPR029058">
    <property type="entry name" value="AB_hydrolase_fold"/>
</dbReference>
<proteinExistence type="inferred from homology"/>
<name>A0A0J9R0F0_DROSI</name>
<keyword evidence="7" id="KW-0378">Hydrolase</keyword>
<evidence type="ECO:0000256" key="5">
    <source>
        <dbReference type="SAM" id="SignalP"/>
    </source>
</evidence>
<gene>
    <name evidence="7" type="primary">Dsim\GD23727</name>
    <name evidence="7" type="ORF">Dsimw501_GD23727</name>
</gene>
<dbReference type="OrthoDB" id="8183961at2759"/>
<organism evidence="7">
    <name type="scientific">Drosophila simulans</name>
    <name type="common">Fruit fly</name>
    <dbReference type="NCBI Taxonomy" id="7240"/>
    <lineage>
        <taxon>Eukaryota</taxon>
        <taxon>Metazoa</taxon>
        <taxon>Ecdysozoa</taxon>
        <taxon>Arthropoda</taxon>
        <taxon>Hexapoda</taxon>
        <taxon>Insecta</taxon>
        <taxon>Pterygota</taxon>
        <taxon>Neoptera</taxon>
        <taxon>Endopterygota</taxon>
        <taxon>Diptera</taxon>
        <taxon>Brachycera</taxon>
        <taxon>Muscomorpha</taxon>
        <taxon>Ephydroidea</taxon>
        <taxon>Drosophilidae</taxon>
        <taxon>Drosophila</taxon>
        <taxon>Sophophora</taxon>
    </lineage>
</organism>
<reference evidence="7" key="3">
    <citation type="submission" date="2015-04" db="EMBL/GenBank/DDBJ databases">
        <authorList>
            <consortium name="FlyBase"/>
        </authorList>
    </citation>
    <scope>NUCLEOTIDE SEQUENCE</scope>
    <source>
        <strain evidence="7">W501</strain>
    </source>
</reference>
<evidence type="ECO:0000256" key="2">
    <source>
        <dbReference type="ARBA" id="ARBA00010701"/>
    </source>
</evidence>
<dbReference type="SUPFAM" id="SSF53474">
    <property type="entry name" value="alpha/beta-Hydrolases"/>
    <property type="match status" value="1"/>
</dbReference>
<dbReference type="PRINTS" id="PR00821">
    <property type="entry name" value="TAGLIPASE"/>
</dbReference>
<evidence type="ECO:0000256" key="3">
    <source>
        <dbReference type="ARBA" id="ARBA00022525"/>
    </source>
</evidence>
<dbReference type="PANTHER" id="PTHR11610:SF36">
    <property type="entry name" value="LIPASE MEMBER H-A-LIKE PROTEIN"/>
    <property type="match status" value="1"/>
</dbReference>
<feature type="signal peptide" evidence="5">
    <location>
        <begin position="1"/>
        <end position="24"/>
    </location>
</feature>
<keyword evidence="3" id="KW-0964">Secreted</keyword>
<protein>
    <submittedName>
        <fullName evidence="7">Uncharacterized protein, isoform B</fullName>
        <ecNumber evidence="7">3.1.1.-</ecNumber>
        <ecNumber evidence="7">3.1.1.1</ecNumber>
    </submittedName>
</protein>
<dbReference type="EC" id="3.1.1.-" evidence="7"/>
<reference evidence="7" key="1">
    <citation type="journal article" date="2013" name="Genome Res.">
        <title>A second-generation assembly of the Drosophila simulans genome provides new insights into patterns of lineage-specific divergence.</title>
        <authorList>
            <person name="Hu T.T."/>
            <person name="Eisen M.B."/>
            <person name="Thornton K.R."/>
            <person name="Andolfatto P."/>
        </authorList>
    </citation>
    <scope>NUCLEOTIDE SEQUENCE [LARGE SCALE GENOMIC DNA]</scope>
    <source>
        <strain evidence="7">W501</strain>
    </source>
</reference>
<evidence type="ECO:0000259" key="6">
    <source>
        <dbReference type="Pfam" id="PF00151"/>
    </source>
</evidence>
<dbReference type="Proteomes" id="UP000035880">
    <property type="component" value="Chromosome 2L"/>
</dbReference>
<dbReference type="FunFam" id="3.40.50.1820:FF:000348">
    <property type="entry name" value="Uncharacterized protein, isoform C"/>
    <property type="match status" value="1"/>
</dbReference>
<dbReference type="KEGG" id="dsi:Dsimw501_GD23727"/>
<dbReference type="EMBL" id="CM002910">
    <property type="protein sequence ID" value="KMY89606.1"/>
    <property type="molecule type" value="Genomic_DNA"/>
</dbReference>
<dbReference type="GO" id="GO:0016298">
    <property type="term" value="F:lipase activity"/>
    <property type="evidence" value="ECO:0007669"/>
    <property type="project" value="InterPro"/>
</dbReference>
<dbReference type="GO" id="GO:0017171">
    <property type="term" value="F:serine hydrolase activity"/>
    <property type="evidence" value="ECO:0007669"/>
    <property type="project" value="TreeGrafter"/>
</dbReference>
<feature type="domain" description="Lipase" evidence="6">
    <location>
        <begin position="64"/>
        <end position="292"/>
    </location>
</feature>
<accession>A0A0J9R0F0</accession>
<sequence>MDKMLTGLIALLLSLLSLNPITTASKYHREALQFLLRNGNFDLNPFNCHILLWETCPKRFIDYQLFTSNGPRRGTPLNVKNPITLYKGGFSKHRETVFIIHGFNGTAIDIHLQFLRDAYLSRDFNVITVDWRPLTRYPCYLHSLINTRLTAQCTAQIYAFLTHYGAVRERITCVGHSLGAHICGMISNHLTRKQYRIIGLDPARPLIERMKSNKFRLSIDDANVIQVLHTNAGFLGQEDNSGHLNYCVNGGRIQPFCKGNPIRKSRCSHFLSICYLATATFKHKKFMGVPCPNGCLNLSGSKRLPVSGKVNPFEFASLLREYHIGNDAPDDARGCICIDVPYAKHCPFTDA</sequence>
<evidence type="ECO:0000256" key="4">
    <source>
        <dbReference type="RuleBase" id="RU004262"/>
    </source>
</evidence>
<dbReference type="Gene3D" id="3.40.50.1820">
    <property type="entry name" value="alpha/beta hydrolase"/>
    <property type="match status" value="1"/>
</dbReference>
<dbReference type="GO" id="GO:0106435">
    <property type="term" value="F:carboxylesterase activity"/>
    <property type="evidence" value="ECO:0007669"/>
    <property type="project" value="UniProtKB-EC"/>
</dbReference>
<dbReference type="PANTHER" id="PTHR11610">
    <property type="entry name" value="LIPASE"/>
    <property type="match status" value="1"/>
</dbReference>
<dbReference type="Bgee" id="FBgn0195101">
    <property type="expression patterns" value="Expressed in adult organism"/>
</dbReference>
<comment type="similarity">
    <text evidence="2 4">Belongs to the AB hydrolase superfamily. Lipase family.</text>
</comment>
<evidence type="ECO:0000256" key="1">
    <source>
        <dbReference type="ARBA" id="ARBA00004613"/>
    </source>
</evidence>